<reference evidence="1 2" key="1">
    <citation type="submission" date="2020-08" db="EMBL/GenBank/DDBJ databases">
        <title>Genomic Encyclopedia of Type Strains, Phase III (KMG-III): the genomes of soil and plant-associated and newly described type strains.</title>
        <authorList>
            <person name="Whitman W."/>
        </authorList>
    </citation>
    <scope>NUCLEOTIDE SEQUENCE [LARGE SCALE GENOMIC DNA]</scope>
    <source>
        <strain evidence="1 2">CECT 7015</strain>
    </source>
</reference>
<proteinExistence type="predicted"/>
<name>A0A839UJ94_9HYPH</name>
<evidence type="ECO:0000313" key="2">
    <source>
        <dbReference type="Proteomes" id="UP000554520"/>
    </source>
</evidence>
<comment type="caution">
    <text evidence="1">The sequence shown here is derived from an EMBL/GenBank/DDBJ whole genome shotgun (WGS) entry which is preliminary data.</text>
</comment>
<protein>
    <submittedName>
        <fullName evidence="1">Uncharacterized protein</fullName>
    </submittedName>
</protein>
<accession>A0A839UJ94</accession>
<evidence type="ECO:0000313" key="1">
    <source>
        <dbReference type="EMBL" id="MBB3148950.1"/>
    </source>
</evidence>
<dbReference type="Proteomes" id="UP000554520">
    <property type="component" value="Unassembled WGS sequence"/>
</dbReference>
<gene>
    <name evidence="1" type="ORF">FHS21_005398</name>
</gene>
<dbReference type="AlphaFoldDB" id="A0A839UJ94"/>
<dbReference type="EMBL" id="JACHXN010000025">
    <property type="protein sequence ID" value="MBB3148950.1"/>
    <property type="molecule type" value="Genomic_DNA"/>
</dbReference>
<keyword evidence="2" id="KW-1185">Reference proteome</keyword>
<organism evidence="1 2">
    <name type="scientific">Phyllobacterium trifolii</name>
    <dbReference type="NCBI Taxonomy" id="300193"/>
    <lineage>
        <taxon>Bacteria</taxon>
        <taxon>Pseudomonadati</taxon>
        <taxon>Pseudomonadota</taxon>
        <taxon>Alphaproteobacteria</taxon>
        <taxon>Hyphomicrobiales</taxon>
        <taxon>Phyllobacteriaceae</taxon>
        <taxon>Phyllobacterium</taxon>
    </lineage>
</organism>
<sequence length="75" mass="8555">MPNRSMNEETPQAANQTRSLQVTIDGLKANLDCAVEAAVLHGATEWVRLNHPTHYQRLLIRFDDSALLGERRYLH</sequence>